<feature type="transmembrane region" description="Helical" evidence="1">
    <location>
        <begin position="119"/>
        <end position="136"/>
    </location>
</feature>
<dbReference type="Pfam" id="PF05552">
    <property type="entry name" value="MS_channel_1st_1"/>
    <property type="match status" value="2"/>
</dbReference>
<dbReference type="GO" id="GO:0008381">
    <property type="term" value="F:mechanosensitive monoatomic ion channel activity"/>
    <property type="evidence" value="ECO:0007669"/>
    <property type="project" value="InterPro"/>
</dbReference>
<organism evidence="2 3">
    <name type="scientific">Candidatus Staskawiczbacteria bacterium RIFCSPLOWO2_01_FULL_37_25b</name>
    <dbReference type="NCBI Taxonomy" id="1802213"/>
    <lineage>
        <taxon>Bacteria</taxon>
        <taxon>Candidatus Staskawicziibacteriota</taxon>
    </lineage>
</organism>
<reference evidence="2 3" key="1">
    <citation type="journal article" date="2016" name="Nat. Commun.">
        <title>Thousands of microbial genomes shed light on interconnected biogeochemical processes in an aquifer system.</title>
        <authorList>
            <person name="Anantharaman K."/>
            <person name="Brown C.T."/>
            <person name="Hug L.A."/>
            <person name="Sharon I."/>
            <person name="Castelle C.J."/>
            <person name="Probst A.J."/>
            <person name="Thomas B.C."/>
            <person name="Singh A."/>
            <person name="Wilkins M.J."/>
            <person name="Karaoz U."/>
            <person name="Brodie E.L."/>
            <person name="Williams K.H."/>
            <person name="Hubbard S.S."/>
            <person name="Banfield J.F."/>
        </authorList>
    </citation>
    <scope>NUCLEOTIDE SEQUENCE [LARGE SCALE GENOMIC DNA]</scope>
</reference>
<keyword evidence="1" id="KW-0472">Membrane</keyword>
<dbReference type="InterPro" id="IPR045275">
    <property type="entry name" value="MscS_archaea/bacteria_type"/>
</dbReference>
<keyword evidence="1" id="KW-1133">Transmembrane helix</keyword>
<dbReference type="PANTHER" id="PTHR30221">
    <property type="entry name" value="SMALL-CONDUCTANCE MECHANOSENSITIVE CHANNEL"/>
    <property type="match status" value="1"/>
</dbReference>
<dbReference type="Gene3D" id="1.10.287.1260">
    <property type="match status" value="1"/>
</dbReference>
<sequence length="231" mass="25430">MKIMTYTDWSLTVIQPFLQQFVTFIANLVLAIVVFIIGYLISVGIGRVIAEILKSIKFNKLFEKEGWKKALQRANVDLNPAEFIGAIFKWVFVIVALLIAVDILKLTAFAGFLTRVLNYLPNVIVAVLVFVVAIVISDIVEKIVRVSVERLKIGYGYLAASIVKWAIWIFAIFLILGQLLPNNALVVTLYTGIVYGIVGALALGIGLAIGLGGKDTAGKIIADTYKKIEER</sequence>
<dbReference type="EMBL" id="MHOZ01000043">
    <property type="protein sequence ID" value="OGZ72209.1"/>
    <property type="molecule type" value="Genomic_DNA"/>
</dbReference>
<evidence type="ECO:0000313" key="2">
    <source>
        <dbReference type="EMBL" id="OGZ72209.1"/>
    </source>
</evidence>
<dbReference type="AlphaFoldDB" id="A0A1G2IBR2"/>
<name>A0A1G2IBR2_9BACT</name>
<feature type="transmembrane region" description="Helical" evidence="1">
    <location>
        <begin position="20"/>
        <end position="50"/>
    </location>
</feature>
<dbReference type="InterPro" id="IPR008910">
    <property type="entry name" value="MSC_TM_helix"/>
</dbReference>
<comment type="caution">
    <text evidence="2">The sequence shown here is derived from an EMBL/GenBank/DDBJ whole genome shotgun (WGS) entry which is preliminary data.</text>
</comment>
<feature type="transmembrane region" description="Helical" evidence="1">
    <location>
        <begin position="90"/>
        <end position="113"/>
    </location>
</feature>
<dbReference type="Proteomes" id="UP000178826">
    <property type="component" value="Unassembled WGS sequence"/>
</dbReference>
<gene>
    <name evidence="2" type="ORF">A2998_03365</name>
</gene>
<feature type="transmembrane region" description="Helical" evidence="1">
    <location>
        <begin position="192"/>
        <end position="211"/>
    </location>
</feature>
<protein>
    <recommendedName>
        <fullName evidence="4">Small-conductance mechanosensitive ion channel</fullName>
    </recommendedName>
</protein>
<evidence type="ECO:0008006" key="4">
    <source>
        <dbReference type="Google" id="ProtNLM"/>
    </source>
</evidence>
<evidence type="ECO:0000313" key="3">
    <source>
        <dbReference type="Proteomes" id="UP000178826"/>
    </source>
</evidence>
<evidence type="ECO:0000256" key="1">
    <source>
        <dbReference type="SAM" id="Phobius"/>
    </source>
</evidence>
<accession>A0A1G2IBR2</accession>
<dbReference type="PANTHER" id="PTHR30221:SF1">
    <property type="entry name" value="SMALL-CONDUCTANCE MECHANOSENSITIVE CHANNEL"/>
    <property type="match status" value="1"/>
</dbReference>
<keyword evidence="1" id="KW-0812">Transmembrane</keyword>
<proteinExistence type="predicted"/>
<feature type="transmembrane region" description="Helical" evidence="1">
    <location>
        <begin position="157"/>
        <end position="180"/>
    </location>
</feature>